<evidence type="ECO:0000256" key="1">
    <source>
        <dbReference type="ARBA" id="ARBA00022603"/>
    </source>
</evidence>
<dbReference type="GO" id="GO:0008898">
    <property type="term" value="F:S-adenosylmethionine-homocysteine S-methyltransferase activity"/>
    <property type="evidence" value="ECO:0007669"/>
    <property type="project" value="TreeGrafter"/>
</dbReference>
<dbReference type="InterPro" id="IPR036589">
    <property type="entry name" value="HCY_dom_sf"/>
</dbReference>
<dbReference type="PROSITE" id="PS50970">
    <property type="entry name" value="HCY"/>
    <property type="match status" value="1"/>
</dbReference>
<keyword evidence="4 6" id="KW-0862">Zinc</keyword>
<dbReference type="NCBIfam" id="NF007020">
    <property type="entry name" value="PRK09485.1"/>
    <property type="match status" value="1"/>
</dbReference>
<dbReference type="Pfam" id="PF02574">
    <property type="entry name" value="S-methyl_trans"/>
    <property type="match status" value="1"/>
</dbReference>
<reference evidence="9 10" key="1">
    <citation type="submission" date="2019-05" db="EMBL/GenBank/DDBJ databases">
        <title>Arcobacter sp. nov., isolated from sea sediment.</title>
        <authorList>
            <person name="Kim W."/>
        </authorList>
    </citation>
    <scope>NUCLEOTIDE SEQUENCE [LARGE SCALE GENOMIC DNA]</scope>
    <source>
        <strain evidence="9 10">CAU 1517</strain>
    </source>
</reference>
<dbReference type="FunFam" id="3.20.20.330:FF:000002">
    <property type="entry name" value="Homocysteine S-methyltransferase"/>
    <property type="match status" value="1"/>
</dbReference>
<dbReference type="PANTHER" id="PTHR46015">
    <property type="entry name" value="ZGC:172121"/>
    <property type="match status" value="1"/>
</dbReference>
<evidence type="ECO:0000313" key="10">
    <source>
        <dbReference type="Proteomes" id="UP000308901"/>
    </source>
</evidence>
<evidence type="ECO:0000256" key="2">
    <source>
        <dbReference type="ARBA" id="ARBA00022679"/>
    </source>
</evidence>
<keyword evidence="3 6" id="KW-0479">Metal-binding</keyword>
<accession>A0A5R8XX76</accession>
<protein>
    <recommendedName>
        <fullName evidence="5">S-methylmethionine:homocysteine methyltransferase</fullName>
    </recommendedName>
</protein>
<feature type="domain" description="Hcy-binding" evidence="8">
    <location>
        <begin position="2"/>
        <end position="310"/>
    </location>
</feature>
<dbReference type="InterPro" id="IPR051486">
    <property type="entry name" value="Hcy_S-methyltransferase"/>
</dbReference>
<organism evidence="9 10">
    <name type="scientific">Arcobacter arenosus</name>
    <dbReference type="NCBI Taxonomy" id="2576037"/>
    <lineage>
        <taxon>Bacteria</taxon>
        <taxon>Pseudomonadati</taxon>
        <taxon>Campylobacterota</taxon>
        <taxon>Epsilonproteobacteria</taxon>
        <taxon>Campylobacterales</taxon>
        <taxon>Arcobacteraceae</taxon>
        <taxon>Arcobacter</taxon>
    </lineage>
</organism>
<keyword evidence="10" id="KW-1185">Reference proteome</keyword>
<dbReference type="GO" id="GO:0008270">
    <property type="term" value="F:zinc ion binding"/>
    <property type="evidence" value="ECO:0007669"/>
    <property type="project" value="InterPro"/>
</dbReference>
<evidence type="ECO:0000256" key="5">
    <source>
        <dbReference type="ARBA" id="ARBA00076752"/>
    </source>
</evidence>
<proteinExistence type="predicted"/>
<feature type="binding site" evidence="7">
    <location>
        <position position="295"/>
    </location>
    <ligand>
        <name>Zn(2+)</name>
        <dbReference type="ChEBI" id="CHEBI:29105"/>
    </ligand>
</feature>
<evidence type="ECO:0000256" key="7">
    <source>
        <dbReference type="PROSITE-ProRule" id="PRU00333"/>
    </source>
</evidence>
<keyword evidence="1 7" id="KW-0489">Methyltransferase</keyword>
<comment type="caution">
    <text evidence="9">The sequence shown here is derived from an EMBL/GenBank/DDBJ whole genome shotgun (WGS) entry which is preliminary data.</text>
</comment>
<dbReference type="PIRSF" id="PIRSF037505">
    <property type="entry name" value="Betaine_HMT"/>
    <property type="match status" value="1"/>
</dbReference>
<dbReference type="SUPFAM" id="SSF82282">
    <property type="entry name" value="Homocysteine S-methyltransferase"/>
    <property type="match status" value="1"/>
</dbReference>
<dbReference type="GO" id="GO:0009086">
    <property type="term" value="P:methionine biosynthetic process"/>
    <property type="evidence" value="ECO:0007669"/>
    <property type="project" value="InterPro"/>
</dbReference>
<feature type="binding site" evidence="6 7">
    <location>
        <position position="229"/>
    </location>
    <ligand>
        <name>Zn(2+)</name>
        <dbReference type="ChEBI" id="CHEBI:29105"/>
    </ligand>
</feature>
<evidence type="ECO:0000256" key="4">
    <source>
        <dbReference type="ARBA" id="ARBA00022833"/>
    </source>
</evidence>
<dbReference type="AlphaFoldDB" id="A0A5R8XX76"/>
<dbReference type="RefSeq" id="WP_138153903.1">
    <property type="nucleotide sequence ID" value="NZ_VANU01000011.1"/>
</dbReference>
<feature type="binding site" evidence="7">
    <location>
        <position position="296"/>
    </location>
    <ligand>
        <name>Zn(2+)</name>
        <dbReference type="ChEBI" id="CHEBI:29105"/>
    </ligand>
</feature>
<dbReference type="OrthoDB" id="9803687at2"/>
<dbReference type="Gene3D" id="3.20.20.330">
    <property type="entry name" value="Homocysteine-binding-like domain"/>
    <property type="match status" value="1"/>
</dbReference>
<evidence type="ECO:0000256" key="3">
    <source>
        <dbReference type="ARBA" id="ARBA00022723"/>
    </source>
</evidence>
<dbReference type="GO" id="GO:0032259">
    <property type="term" value="P:methylation"/>
    <property type="evidence" value="ECO:0007669"/>
    <property type="project" value="UniProtKB-KW"/>
</dbReference>
<sequence>MNIFKELLEKQKAIILDGALGTQVQKNGYDVNDSLWSAKFLDENPEVIKEVHRQYLEAGADCIITSSYQASIEGFLEKGFSEEKAVDLIKLSINIAKEERDIFWANLEDKNKRIKPLVAASIGPYGAYLADGSEYTGDYGIGDEELKQFHKKRLEIILETSPDLLAIETIPILKEVKIICELLKELKKIPTWVTFSAKNESTTNGGDDIKECMKFLENQDCVSAVGINCTAPQYIPKLIENIKSVSSKPIVVYPNGGSKYNPILKVWEKGEISALEYSKLSLLWFQKGAKIIGGCCETSPEEILNIRERLL</sequence>
<evidence type="ECO:0000256" key="6">
    <source>
        <dbReference type="PIRSR" id="PIRSR037505-2"/>
    </source>
</evidence>
<name>A0A5R8XX76_9BACT</name>
<dbReference type="PANTHER" id="PTHR46015:SF1">
    <property type="entry name" value="HOMOCYSTEINE S-METHYLTRANSFERASE-LIKE ISOFORM 1"/>
    <property type="match status" value="1"/>
</dbReference>
<dbReference type="EMBL" id="VANU01000011">
    <property type="protein sequence ID" value="TLP35172.1"/>
    <property type="molecule type" value="Genomic_DNA"/>
</dbReference>
<keyword evidence="2 7" id="KW-0808">Transferase</keyword>
<dbReference type="Proteomes" id="UP000308901">
    <property type="component" value="Unassembled WGS sequence"/>
</dbReference>
<dbReference type="InterPro" id="IPR017226">
    <property type="entry name" value="BHMT-like"/>
</dbReference>
<dbReference type="InterPro" id="IPR003726">
    <property type="entry name" value="HCY_dom"/>
</dbReference>
<gene>
    <name evidence="9" type="primary">mmuM</name>
    <name evidence="9" type="ORF">FDK22_15495</name>
</gene>
<evidence type="ECO:0000259" key="8">
    <source>
        <dbReference type="PROSITE" id="PS50970"/>
    </source>
</evidence>
<evidence type="ECO:0000313" key="9">
    <source>
        <dbReference type="EMBL" id="TLP35172.1"/>
    </source>
</evidence>
<dbReference type="GO" id="GO:0033528">
    <property type="term" value="P:S-methylmethionine cycle"/>
    <property type="evidence" value="ECO:0007669"/>
    <property type="project" value="TreeGrafter"/>
</dbReference>
<comment type="cofactor">
    <cofactor evidence="6">
        <name>Zn(2+)</name>
        <dbReference type="ChEBI" id="CHEBI:29105"/>
    </cofactor>
    <text evidence="6">Binds 1 zinc ion per subunit.</text>
</comment>